<sequence>MLISLTSVSGSPGVSTTAVGLALMWPRDVILLEADTVGASPTLAGFFAGSVPPKSTVLDLVPGADFEEQLMRRSLPLTEEQSPLRRLVPGISNPLHGKALSTRWDALALALYDLDRAGIDVITDIGRIHSPYLAAPILQASDVSVLTLRPTITSTLTARTTIKHRRLAEDDGLSAPAFHLLTVSAPDTYSPSETSRALHHPTVGSLPWAPKHAAALAHGRPRPRGFDTSSYARNLRSLADAISAAGQKRRTAIQTLRGATR</sequence>
<dbReference type="Gene3D" id="3.40.50.300">
    <property type="entry name" value="P-loop containing nucleotide triphosphate hydrolases"/>
    <property type="match status" value="1"/>
</dbReference>
<reference evidence="1 2" key="1">
    <citation type="submission" date="2021-03" db="EMBL/GenBank/DDBJ databases">
        <title>Sequencing the genomes of 1000 actinobacteria strains.</title>
        <authorList>
            <person name="Klenk H.-P."/>
        </authorList>
    </citation>
    <scope>NUCLEOTIDE SEQUENCE [LARGE SCALE GENOMIC DNA]</scope>
    <source>
        <strain evidence="1 2">DSM 14566</strain>
    </source>
</reference>
<dbReference type="InterPro" id="IPR027417">
    <property type="entry name" value="P-loop_NTPase"/>
</dbReference>
<dbReference type="SUPFAM" id="SSF52540">
    <property type="entry name" value="P-loop containing nucleoside triphosphate hydrolases"/>
    <property type="match status" value="1"/>
</dbReference>
<proteinExistence type="predicted"/>
<evidence type="ECO:0000313" key="1">
    <source>
        <dbReference type="EMBL" id="MBP2380669.1"/>
    </source>
</evidence>
<gene>
    <name evidence="1" type="ORF">JOF43_000626</name>
</gene>
<dbReference type="RefSeq" id="WP_209898944.1">
    <property type="nucleotide sequence ID" value="NZ_BAAAJW010000014.1"/>
</dbReference>
<accession>A0ABS4WWT1</accession>
<comment type="caution">
    <text evidence="1">The sequence shown here is derived from an EMBL/GenBank/DDBJ whole genome shotgun (WGS) entry which is preliminary data.</text>
</comment>
<dbReference type="Proteomes" id="UP001519290">
    <property type="component" value="Unassembled WGS sequence"/>
</dbReference>
<protein>
    <recommendedName>
        <fullName evidence="3">ParA family protein</fullName>
    </recommendedName>
</protein>
<organism evidence="1 2">
    <name type="scientific">Brachybacterium sacelli</name>
    <dbReference type="NCBI Taxonomy" id="173364"/>
    <lineage>
        <taxon>Bacteria</taxon>
        <taxon>Bacillati</taxon>
        <taxon>Actinomycetota</taxon>
        <taxon>Actinomycetes</taxon>
        <taxon>Micrococcales</taxon>
        <taxon>Dermabacteraceae</taxon>
        <taxon>Brachybacterium</taxon>
    </lineage>
</organism>
<evidence type="ECO:0008006" key="3">
    <source>
        <dbReference type="Google" id="ProtNLM"/>
    </source>
</evidence>
<dbReference type="EMBL" id="JAGIOD010000001">
    <property type="protein sequence ID" value="MBP2380669.1"/>
    <property type="molecule type" value="Genomic_DNA"/>
</dbReference>
<evidence type="ECO:0000313" key="2">
    <source>
        <dbReference type="Proteomes" id="UP001519290"/>
    </source>
</evidence>
<name>A0ABS4WWT1_9MICO</name>
<keyword evidence="2" id="KW-1185">Reference proteome</keyword>